<dbReference type="EMBL" id="CAJMWT010004726">
    <property type="protein sequence ID" value="CAE6495212.1"/>
    <property type="molecule type" value="Genomic_DNA"/>
</dbReference>
<dbReference type="PANTHER" id="PTHR11289">
    <property type="entry name" value="BREAST CANCER TYPE 2 SUSCEPTIBILITY PROTEIN BRCA2"/>
    <property type="match status" value="1"/>
</dbReference>
<organism evidence="3 4">
    <name type="scientific">Rhizoctonia solani</name>
    <dbReference type="NCBI Taxonomy" id="456999"/>
    <lineage>
        <taxon>Eukaryota</taxon>
        <taxon>Fungi</taxon>
        <taxon>Dikarya</taxon>
        <taxon>Basidiomycota</taxon>
        <taxon>Agaricomycotina</taxon>
        <taxon>Agaricomycetes</taxon>
        <taxon>Cantharellales</taxon>
        <taxon>Ceratobasidiaceae</taxon>
        <taxon>Rhizoctonia</taxon>
    </lineage>
</organism>
<feature type="region of interest" description="Disordered" evidence="1">
    <location>
        <begin position="213"/>
        <end position="233"/>
    </location>
</feature>
<evidence type="ECO:0000313" key="3">
    <source>
        <dbReference type="EMBL" id="CAE6495212.1"/>
    </source>
</evidence>
<dbReference type="PANTHER" id="PTHR11289:SF0">
    <property type="entry name" value="BREAST CANCER TYPE 2 SUSCEPTIBILITY PROTEIN"/>
    <property type="match status" value="1"/>
</dbReference>
<feature type="compositionally biased region" description="Pro residues" evidence="1">
    <location>
        <begin position="218"/>
        <end position="232"/>
    </location>
</feature>
<dbReference type="InterPro" id="IPR036315">
    <property type="entry name" value="BRCA2_hlx_sf"/>
</dbReference>
<dbReference type="SUPFAM" id="SSF81872">
    <property type="entry name" value="BRCA2 helical domain"/>
    <property type="match status" value="1"/>
</dbReference>
<feature type="compositionally biased region" description="Polar residues" evidence="1">
    <location>
        <begin position="429"/>
        <end position="448"/>
    </location>
</feature>
<dbReference type="GO" id="GO:0000724">
    <property type="term" value="P:double-strand break repair via homologous recombination"/>
    <property type="evidence" value="ECO:0007669"/>
    <property type="project" value="InterPro"/>
</dbReference>
<feature type="region of interest" description="Disordered" evidence="1">
    <location>
        <begin position="1"/>
        <end position="43"/>
    </location>
</feature>
<feature type="region of interest" description="Disordered" evidence="1">
    <location>
        <begin position="57"/>
        <end position="81"/>
    </location>
</feature>
<reference evidence="3" key="1">
    <citation type="submission" date="2021-01" db="EMBL/GenBank/DDBJ databases">
        <authorList>
            <person name="Kaushik A."/>
        </authorList>
    </citation>
    <scope>NUCLEOTIDE SEQUENCE</scope>
    <source>
        <strain evidence="3">AG2-2IIIB</strain>
    </source>
</reference>
<dbReference type="Pfam" id="PF09103">
    <property type="entry name" value="BRCA-2_OB1"/>
    <property type="match status" value="1"/>
</dbReference>
<dbReference type="CDD" id="cd04493">
    <property type="entry name" value="BRCA2DBD_OB1"/>
    <property type="match status" value="1"/>
</dbReference>
<dbReference type="InterPro" id="IPR015525">
    <property type="entry name" value="BRCA2"/>
</dbReference>
<dbReference type="InterPro" id="IPR015187">
    <property type="entry name" value="BRCA2_OB_1"/>
</dbReference>
<dbReference type="InterPro" id="IPR012340">
    <property type="entry name" value="NA-bd_OB-fold"/>
</dbReference>
<evidence type="ECO:0000259" key="2">
    <source>
        <dbReference type="Pfam" id="PF09103"/>
    </source>
</evidence>
<feature type="region of interest" description="Disordered" evidence="1">
    <location>
        <begin position="461"/>
        <end position="488"/>
    </location>
</feature>
<feature type="region of interest" description="Disordered" evidence="1">
    <location>
        <begin position="792"/>
        <end position="814"/>
    </location>
</feature>
<feature type="compositionally biased region" description="Basic and acidic residues" evidence="1">
    <location>
        <begin position="380"/>
        <end position="392"/>
    </location>
</feature>
<dbReference type="AlphaFoldDB" id="A0A8H3H4Q1"/>
<sequence length="1002" mass="109824">MAKSTTRKADGNESPRAGKRPRLSSEEPANVAQSDSFSDGWFGSEIDFDDATLQAVDDYDVFQPDTTHSGDPFEEVPSSQGEADGEYMIGKVRGECLSSQSEVTSPTFKRTNTTLGPLIPGKETPLEASDIDFGAYVLPDAVGFTSAGAALTDPSLPTFMPASQVAIDSAIPKPVARLNIKLAGGGGAIKPITAEEIRLSANKLMTYQQDTKWKPRPRNMPAPAPETNPIPPDENIDFGALVKPTSGFASDGGMPIFMSASQVPIDRSELASTSTLAKKSNIKLAGGTGALKPLTEDEIKASAEKLMSYQQDTKWKPQARTRLPRLTSASRAEDLASAKLDPVDGDDSGIGLLEPVEAPGLTDAPIEPTSKGKQRAMLPHVDDTPRQGDDKPTISYRISENPFSSRPPLGTPVRSTPLFSTPVRPTPATRLSVQTPSEPLFSQSTPQTVPSTLYRLGLSQRKPNKGIGFTTPFKPGMAPGEKGRQMLPMRSNVPTPLKSATPPRASKGAGITGITRALESEKEKQILERAVFDTRPNGERKTLRQAGFVPTRNRGSSAVPYLSLKAASTFSFPQGGHTEMLNALRDRGCTLADKEWVKNHWGQVIWKLSGLAHSGAEATEKWSWDEALRQMLYRYEREINRAERPAIRRIQEHDASPAQPMVLCVSNVQMGGEEVEIELTDGWYRIRTLADKALAGAAKKGKLAVGRKIAVTGARIEGGHEGKEVLKAYHSSTLKITGNSTSLARWDARLGFHRGPFVASLRSLSADGGSVALLDVIITKLFPIGFVETDEKGRSTRPFDQSSEDAAQRAWEERRSNEASKWQVQLEKRLERMKAATGRLRHLAKGASFNDEETPEDGESFLEEFEDAEYDLDMLKTRRFEPTLAAWLAIAVQAKCDEAYERREEEIERELAQRTCPPRKVRNFRVIVIKDARPLQKPTERTAQLTAWDVLGFAADTLCAGQRYLLANVQPSQPGSWRKNDFRSDIYLSTRRDTKWTAISDA</sequence>
<accession>A0A8H3H4Q1</accession>
<protein>
    <recommendedName>
        <fullName evidence="2">BRCA2 OB1 domain-containing protein</fullName>
    </recommendedName>
</protein>
<dbReference type="Gene3D" id="2.40.50.140">
    <property type="entry name" value="Nucleic acid-binding proteins"/>
    <property type="match status" value="3"/>
</dbReference>
<comment type="caution">
    <text evidence="3">The sequence shown here is derived from an EMBL/GenBank/DDBJ whole genome shotgun (WGS) entry which is preliminary data.</text>
</comment>
<dbReference type="SUPFAM" id="SSF50249">
    <property type="entry name" value="Nucleic acid-binding proteins"/>
    <property type="match status" value="2"/>
</dbReference>
<proteinExistence type="predicted"/>
<evidence type="ECO:0000256" key="1">
    <source>
        <dbReference type="SAM" id="MobiDB-lite"/>
    </source>
</evidence>
<feature type="domain" description="BRCA2 OB1" evidence="2">
    <location>
        <begin position="645"/>
        <end position="754"/>
    </location>
</feature>
<name>A0A8H3H4Q1_9AGAM</name>
<dbReference type="Proteomes" id="UP000663843">
    <property type="component" value="Unassembled WGS sequence"/>
</dbReference>
<dbReference type="GO" id="GO:0006355">
    <property type="term" value="P:regulation of DNA-templated transcription"/>
    <property type="evidence" value="ECO:0007669"/>
    <property type="project" value="TreeGrafter"/>
</dbReference>
<evidence type="ECO:0000313" key="4">
    <source>
        <dbReference type="Proteomes" id="UP000663843"/>
    </source>
</evidence>
<feature type="region of interest" description="Disordered" evidence="1">
    <location>
        <begin position="316"/>
        <end position="448"/>
    </location>
</feature>
<gene>
    <name evidence="3" type="ORF">RDB_LOCUS133577</name>
</gene>